<protein>
    <submittedName>
        <fullName evidence="2">Uncharacterized protein</fullName>
    </submittedName>
</protein>
<sequence length="204" mass="21896">MRGVLSCIALGMSAQAVSAQSAYHPPPPGTLLTWSYNFDGDSFTRLSEIVAIGEDFVIYQPDIRYTARNSSQFVVEFSGVHAQTCNQPLPADEDRLALSSLWPLVPGASVSVKGGASPSQYLVQERASVTFPAFAQFESEAMRIQGQVGEAEVQLIVSDEHSIPISMVWSEGNVGRVIEMIEPNGQPGEAVDLSSLGYCAGLLQ</sequence>
<gene>
    <name evidence="2" type="ORF">GCM10011503_31310</name>
</gene>
<comment type="caution">
    <text evidence="2">The sequence shown here is derived from an EMBL/GenBank/DDBJ whole genome shotgun (WGS) entry which is preliminary data.</text>
</comment>
<evidence type="ECO:0000256" key="1">
    <source>
        <dbReference type="SAM" id="SignalP"/>
    </source>
</evidence>
<organism evidence="2 3">
    <name type="scientific">Henriciella pelagia</name>
    <dbReference type="NCBI Taxonomy" id="1977912"/>
    <lineage>
        <taxon>Bacteria</taxon>
        <taxon>Pseudomonadati</taxon>
        <taxon>Pseudomonadota</taxon>
        <taxon>Alphaproteobacteria</taxon>
        <taxon>Hyphomonadales</taxon>
        <taxon>Hyphomonadaceae</taxon>
        <taxon>Henriciella</taxon>
    </lineage>
</organism>
<feature type="signal peptide" evidence="1">
    <location>
        <begin position="1"/>
        <end position="19"/>
    </location>
</feature>
<accession>A0ABQ1K0C1</accession>
<evidence type="ECO:0000313" key="3">
    <source>
        <dbReference type="Proteomes" id="UP000628854"/>
    </source>
</evidence>
<dbReference type="Proteomes" id="UP000628854">
    <property type="component" value="Unassembled WGS sequence"/>
</dbReference>
<keyword evidence="3" id="KW-1185">Reference proteome</keyword>
<reference evidence="3" key="1">
    <citation type="journal article" date="2019" name="Int. J. Syst. Evol. Microbiol.">
        <title>The Global Catalogue of Microorganisms (GCM) 10K type strain sequencing project: providing services to taxonomists for standard genome sequencing and annotation.</title>
        <authorList>
            <consortium name="The Broad Institute Genomics Platform"/>
            <consortium name="The Broad Institute Genome Sequencing Center for Infectious Disease"/>
            <person name="Wu L."/>
            <person name="Ma J."/>
        </authorList>
    </citation>
    <scope>NUCLEOTIDE SEQUENCE [LARGE SCALE GENOMIC DNA]</scope>
    <source>
        <strain evidence="3">CGMCC 1.15928</strain>
    </source>
</reference>
<evidence type="ECO:0000313" key="2">
    <source>
        <dbReference type="EMBL" id="GGB80291.1"/>
    </source>
</evidence>
<name>A0ABQ1K0C1_9PROT</name>
<feature type="chain" id="PRO_5047323840" evidence="1">
    <location>
        <begin position="20"/>
        <end position="204"/>
    </location>
</feature>
<proteinExistence type="predicted"/>
<dbReference type="EMBL" id="BMKF01000003">
    <property type="protein sequence ID" value="GGB80291.1"/>
    <property type="molecule type" value="Genomic_DNA"/>
</dbReference>
<keyword evidence="1" id="KW-0732">Signal</keyword>